<protein>
    <recommendedName>
        <fullName evidence="2">N-acetylglucosaminylphosphatidylinositol deacetylase</fullName>
        <ecNumber evidence="2">3.5.1.89</ecNumber>
    </recommendedName>
</protein>
<dbReference type="SUPFAM" id="SSF102588">
    <property type="entry name" value="LmbE-like"/>
    <property type="match status" value="1"/>
</dbReference>
<dbReference type="GO" id="GO:0005783">
    <property type="term" value="C:endoplasmic reticulum"/>
    <property type="evidence" value="ECO:0007669"/>
    <property type="project" value="TreeGrafter"/>
</dbReference>
<evidence type="ECO:0000256" key="2">
    <source>
        <dbReference type="ARBA" id="ARBA00012176"/>
    </source>
</evidence>
<feature type="chain" id="PRO_5024971079" description="N-acetylglucosaminylphosphatidylinositol deacetylase" evidence="3">
    <location>
        <begin position="22"/>
        <end position="275"/>
    </location>
</feature>
<dbReference type="PANTHER" id="PTHR12993:SF23">
    <property type="entry name" value="N-ACETYLGLUCOSAMINYLPHOSPHATIDYLINOSITOL DEACETYLASE"/>
    <property type="match status" value="1"/>
</dbReference>
<evidence type="ECO:0000313" key="5">
    <source>
        <dbReference type="Proteomes" id="UP000327118"/>
    </source>
</evidence>
<dbReference type="InterPro" id="IPR003737">
    <property type="entry name" value="GlcNAc_PI_deacetylase-related"/>
</dbReference>
<organism evidence="4 5">
    <name type="scientific">Aspergillus coremiiformis</name>
    <dbReference type="NCBI Taxonomy" id="138285"/>
    <lineage>
        <taxon>Eukaryota</taxon>
        <taxon>Fungi</taxon>
        <taxon>Dikarya</taxon>
        <taxon>Ascomycota</taxon>
        <taxon>Pezizomycotina</taxon>
        <taxon>Eurotiomycetes</taxon>
        <taxon>Eurotiomycetidae</taxon>
        <taxon>Eurotiales</taxon>
        <taxon>Aspergillaceae</taxon>
        <taxon>Aspergillus</taxon>
        <taxon>Aspergillus subgen. Circumdati</taxon>
    </lineage>
</organism>
<evidence type="ECO:0000313" key="4">
    <source>
        <dbReference type="EMBL" id="KAE8356865.1"/>
    </source>
</evidence>
<evidence type="ECO:0000256" key="3">
    <source>
        <dbReference type="SAM" id="SignalP"/>
    </source>
</evidence>
<dbReference type="InterPro" id="IPR024078">
    <property type="entry name" value="LmbE-like_dom_sf"/>
</dbReference>
<dbReference type="Gene3D" id="3.40.50.10320">
    <property type="entry name" value="LmbE-like"/>
    <property type="match status" value="1"/>
</dbReference>
<sequence length="275" mass="29691">MKPYSIFSSLAILGPLTLSAAQTLNFVAHQDDDLLFLSPDLLGEVRSGRDVRTVFLTAGDAGNGEAYWTSRQAGSLAAYAQMVGVANDWIEGDAGIQGYDIPVYSLAAKPQIELAFMHLPDGNLDGSGFASTGSLSLQKLFDGTIQQIHTVDSSGTTYTKDQLIDVLADIIENFKPDRINTSDFVNDIGGGDHSDHYTTGYFVDHATRVADNNAAFFGYMGYPVISLPANLPAATVADKKAIFYQYAVYDAGTCHTDAGCAGRPELDWFQRQYTV</sequence>
<gene>
    <name evidence="4" type="ORF">BDV28DRAFT_41749</name>
</gene>
<keyword evidence="3" id="KW-0732">Signal</keyword>
<accession>A0A5N6ZH82</accession>
<dbReference type="GO" id="GO:0000225">
    <property type="term" value="F:N-acetylglucosaminylphosphatidylinositol deacetylase activity"/>
    <property type="evidence" value="ECO:0007669"/>
    <property type="project" value="UniProtKB-EC"/>
</dbReference>
<dbReference type="EMBL" id="ML739034">
    <property type="protein sequence ID" value="KAE8356865.1"/>
    <property type="molecule type" value="Genomic_DNA"/>
</dbReference>
<proteinExistence type="inferred from homology"/>
<comment type="similarity">
    <text evidence="1">Belongs to the PIGL family.</text>
</comment>
<feature type="signal peptide" evidence="3">
    <location>
        <begin position="1"/>
        <end position="21"/>
    </location>
</feature>
<dbReference type="AlphaFoldDB" id="A0A5N6ZH82"/>
<evidence type="ECO:0000256" key="1">
    <source>
        <dbReference type="ARBA" id="ARBA00006066"/>
    </source>
</evidence>
<dbReference type="OrthoDB" id="203440at2759"/>
<name>A0A5N6ZH82_9EURO</name>
<dbReference type="Proteomes" id="UP000327118">
    <property type="component" value="Unassembled WGS sequence"/>
</dbReference>
<dbReference type="EC" id="3.5.1.89" evidence="2"/>
<reference evidence="5" key="1">
    <citation type="submission" date="2019-04" db="EMBL/GenBank/DDBJ databases">
        <title>Friends and foes A comparative genomics studyof 23 Aspergillus species from section Flavi.</title>
        <authorList>
            <consortium name="DOE Joint Genome Institute"/>
            <person name="Kjaerbolling I."/>
            <person name="Vesth T."/>
            <person name="Frisvad J.C."/>
            <person name="Nybo J.L."/>
            <person name="Theobald S."/>
            <person name="Kildgaard S."/>
            <person name="Isbrandt T."/>
            <person name="Kuo A."/>
            <person name="Sato A."/>
            <person name="Lyhne E.K."/>
            <person name="Kogle M.E."/>
            <person name="Wiebenga A."/>
            <person name="Kun R.S."/>
            <person name="Lubbers R.J."/>
            <person name="Makela M.R."/>
            <person name="Barry K."/>
            <person name="Chovatia M."/>
            <person name="Clum A."/>
            <person name="Daum C."/>
            <person name="Haridas S."/>
            <person name="He G."/>
            <person name="LaButti K."/>
            <person name="Lipzen A."/>
            <person name="Mondo S."/>
            <person name="Riley R."/>
            <person name="Salamov A."/>
            <person name="Simmons B.A."/>
            <person name="Magnuson J.K."/>
            <person name="Henrissat B."/>
            <person name="Mortensen U.H."/>
            <person name="Larsen T.O."/>
            <person name="Devries R.P."/>
            <person name="Grigoriev I.V."/>
            <person name="Machida M."/>
            <person name="Baker S.E."/>
            <person name="Andersen M.R."/>
        </authorList>
    </citation>
    <scope>NUCLEOTIDE SEQUENCE [LARGE SCALE GENOMIC DNA]</scope>
    <source>
        <strain evidence="5">CBS 553.77</strain>
    </source>
</reference>
<dbReference type="PANTHER" id="PTHR12993">
    <property type="entry name" value="N-ACETYLGLUCOSAMINYL-PHOSPHATIDYLINOSITOL DE-N-ACETYLASE-RELATED"/>
    <property type="match status" value="1"/>
</dbReference>
<dbReference type="Pfam" id="PF02585">
    <property type="entry name" value="PIG-L"/>
    <property type="match status" value="1"/>
</dbReference>
<keyword evidence="5" id="KW-1185">Reference proteome</keyword>